<proteinExistence type="predicted"/>
<organism evidence="1 2">
    <name type="scientific">Candidatus Clostridium eludens</name>
    <dbReference type="NCBI Taxonomy" id="3381663"/>
    <lineage>
        <taxon>Bacteria</taxon>
        <taxon>Bacillati</taxon>
        <taxon>Bacillota</taxon>
        <taxon>Clostridia</taxon>
        <taxon>Eubacteriales</taxon>
        <taxon>Clostridiaceae</taxon>
        <taxon>Clostridium</taxon>
    </lineage>
</organism>
<dbReference type="EMBL" id="JBJHZX010000080">
    <property type="protein sequence ID" value="MFL0198699.1"/>
    <property type="molecule type" value="Genomic_DNA"/>
</dbReference>
<dbReference type="RefSeq" id="WP_406794813.1">
    <property type="nucleotide sequence ID" value="NZ_JBJHZX010000080.1"/>
</dbReference>
<evidence type="ECO:0000313" key="2">
    <source>
        <dbReference type="Proteomes" id="UP001623660"/>
    </source>
</evidence>
<gene>
    <name evidence="1" type="ORF">ACJDU8_24545</name>
</gene>
<dbReference type="Proteomes" id="UP001623660">
    <property type="component" value="Unassembled WGS sequence"/>
</dbReference>
<sequence length="306" mass="35609">MTNIEDILQEELNINIHLNREFNTVFDLSYLLVDLQSVINTIHYIEEGQNVICFPSESYEISEGHIYNNYETVEGLNLILKRLDEKNLNIDRSLRNELFEDLYNLISEHDFNISNRRTRKTHRRKTYIASTSRNFASKYKYTLRLKDFKKGSLVLTVASSVLSGIILEFIKKIIFKSNEKSECLHIDIEKSVILVDKNTIKIDDGSIISKSIKIDDNPVNKYLSLDSMDDKPNKENFHLDINNYINLLIDKIEIKPDDYEANVYTLLNVLVEENLLSKYSTYNEKAIRTLGKDCKRLVGNLINLQA</sequence>
<keyword evidence="2" id="KW-1185">Reference proteome</keyword>
<protein>
    <submittedName>
        <fullName evidence="1">Uncharacterized protein</fullName>
    </submittedName>
</protein>
<evidence type="ECO:0000313" key="1">
    <source>
        <dbReference type="EMBL" id="MFL0198699.1"/>
    </source>
</evidence>
<reference evidence="1 2" key="1">
    <citation type="submission" date="2024-11" db="EMBL/GenBank/DDBJ databases">
        <authorList>
            <person name="Heng Y.C."/>
            <person name="Lim A.C.H."/>
            <person name="Lee J.K.Y."/>
            <person name="Kittelmann S."/>
        </authorList>
    </citation>
    <scope>NUCLEOTIDE SEQUENCE [LARGE SCALE GENOMIC DNA]</scope>
    <source>
        <strain evidence="1 2">WILCCON 0269</strain>
    </source>
</reference>
<name>A0ABW8SUM7_9CLOT</name>
<comment type="caution">
    <text evidence="1">The sequence shown here is derived from an EMBL/GenBank/DDBJ whole genome shotgun (WGS) entry which is preliminary data.</text>
</comment>
<accession>A0ABW8SUM7</accession>